<gene>
    <name evidence="1" type="ORF">TTAC_LOCUS10872</name>
</gene>
<keyword evidence="2" id="KW-1185">Reference proteome</keyword>
<evidence type="ECO:0000313" key="1">
    <source>
        <dbReference type="EMBL" id="VDM35852.1"/>
    </source>
</evidence>
<protein>
    <submittedName>
        <fullName evidence="1">Uncharacterized protein</fullName>
    </submittedName>
</protein>
<accession>A0A3P7HMB6</accession>
<sequence>MCASVESKPEEKGMVSEKLVLRLQREHRLDGAISLQEVSRTRSTDIALNAYLARRQASVAVEAVGEDAPGAGGAATITTSGTSKVTTQEGQRHLVPPRAGNSTAVRLDLRGVGRQLANGVTFEAGCLPCYRARFMTFRYFFTSPSRALIILFTVFIQK</sequence>
<dbReference type="OrthoDB" id="10592198at2759"/>
<organism evidence="1 2">
    <name type="scientific">Hydatigena taeniaeformis</name>
    <name type="common">Feline tapeworm</name>
    <name type="synonym">Taenia taeniaeformis</name>
    <dbReference type="NCBI Taxonomy" id="6205"/>
    <lineage>
        <taxon>Eukaryota</taxon>
        <taxon>Metazoa</taxon>
        <taxon>Spiralia</taxon>
        <taxon>Lophotrochozoa</taxon>
        <taxon>Platyhelminthes</taxon>
        <taxon>Cestoda</taxon>
        <taxon>Eucestoda</taxon>
        <taxon>Cyclophyllidea</taxon>
        <taxon>Taeniidae</taxon>
        <taxon>Hydatigera</taxon>
    </lineage>
</organism>
<dbReference type="EMBL" id="UYWX01022405">
    <property type="protein sequence ID" value="VDM35852.1"/>
    <property type="molecule type" value="Genomic_DNA"/>
</dbReference>
<name>A0A3P7HMB6_HYDTA</name>
<evidence type="ECO:0000313" key="2">
    <source>
        <dbReference type="Proteomes" id="UP000274429"/>
    </source>
</evidence>
<proteinExistence type="predicted"/>
<dbReference type="AlphaFoldDB" id="A0A3P7HMB6"/>
<reference evidence="1 2" key="1">
    <citation type="submission" date="2018-11" db="EMBL/GenBank/DDBJ databases">
        <authorList>
            <consortium name="Pathogen Informatics"/>
        </authorList>
    </citation>
    <scope>NUCLEOTIDE SEQUENCE [LARGE SCALE GENOMIC DNA]</scope>
</reference>
<dbReference type="Proteomes" id="UP000274429">
    <property type="component" value="Unassembled WGS sequence"/>
</dbReference>